<dbReference type="InterPro" id="IPR003594">
    <property type="entry name" value="HATPase_dom"/>
</dbReference>
<evidence type="ECO:0000256" key="3">
    <source>
        <dbReference type="ARBA" id="ARBA00022553"/>
    </source>
</evidence>
<keyword evidence="8" id="KW-0472">Membrane</keyword>
<keyword evidence="7" id="KW-0067">ATP-binding</keyword>
<name>A0A381R853_9ZZZZ</name>
<evidence type="ECO:0000256" key="7">
    <source>
        <dbReference type="ARBA" id="ARBA00022840"/>
    </source>
</evidence>
<dbReference type="CDD" id="cd00082">
    <property type="entry name" value="HisKA"/>
    <property type="match status" value="1"/>
</dbReference>
<dbReference type="InterPro" id="IPR050980">
    <property type="entry name" value="2C_sensor_his_kinase"/>
</dbReference>
<comment type="catalytic activity">
    <reaction evidence="1">
        <text>ATP + protein L-histidine = ADP + protein N-phospho-L-histidine.</text>
        <dbReference type="EC" id="2.7.13.3"/>
    </reaction>
</comment>
<evidence type="ECO:0000256" key="1">
    <source>
        <dbReference type="ARBA" id="ARBA00000085"/>
    </source>
</evidence>
<dbReference type="InterPro" id="IPR004358">
    <property type="entry name" value="Sig_transdc_His_kin-like_C"/>
</dbReference>
<gene>
    <name evidence="10" type="ORF">METZ01_LOCUS38567</name>
</gene>
<dbReference type="PANTHER" id="PTHR44936:SF10">
    <property type="entry name" value="SENSOR PROTEIN RSTB"/>
    <property type="match status" value="1"/>
</dbReference>
<sequence>MRIYKQAGNIKGALFLGAVVLITGLFIYTQSIINDLRNESRETVSLYAQIIAKSVTSADDNELDFIFREIILKVTFPIIQSDIDGNPVNWRNIGNDDEIDKVKVQQMMAAMDSQNNPIPLVVTLGGETGFQPQVYELGHLHFGDSVLIRRLKMLPYIEIGAVALFIFFGFSGFQVIRKTEKQHIWFGMARETAHQLGTPVSSLMGWVERLKDHPEESSQLASEMDTDVLRLQEINERFSRMGSVPKMEKVEVKTVLEDLKSYFQRRLPSSAENVILRVKSQDATVTTSPTLLTWVLENLIKNAVDSIDKESGEVTLRSEIMDTEVSISVNDNGRGIVRRDWKNVFRPGYTTKERGWGVGLSMVQRIVEDFLEGSIQIKSSEIGKGTSIEIRLPHAS</sequence>
<dbReference type="SMART" id="SM00387">
    <property type="entry name" value="HATPase_c"/>
    <property type="match status" value="1"/>
</dbReference>
<dbReference type="AlphaFoldDB" id="A0A381R853"/>
<protein>
    <recommendedName>
        <fullName evidence="2">histidine kinase</fullName>
        <ecNumber evidence="2">2.7.13.3</ecNumber>
    </recommendedName>
</protein>
<keyword evidence="3" id="KW-0597">Phosphoprotein</keyword>
<proteinExistence type="predicted"/>
<feature type="transmembrane region" description="Helical" evidence="8">
    <location>
        <begin position="153"/>
        <end position="176"/>
    </location>
</feature>
<feature type="domain" description="Histidine kinase" evidence="9">
    <location>
        <begin position="191"/>
        <end position="396"/>
    </location>
</feature>
<reference evidence="10" key="1">
    <citation type="submission" date="2018-05" db="EMBL/GenBank/DDBJ databases">
        <authorList>
            <person name="Lanie J.A."/>
            <person name="Ng W.-L."/>
            <person name="Kazmierczak K.M."/>
            <person name="Andrzejewski T.M."/>
            <person name="Davidsen T.M."/>
            <person name="Wayne K.J."/>
            <person name="Tettelin H."/>
            <person name="Glass J.I."/>
            <person name="Rusch D."/>
            <person name="Podicherti R."/>
            <person name="Tsui H.-C.T."/>
            <person name="Winkler M.E."/>
        </authorList>
    </citation>
    <scope>NUCLEOTIDE SEQUENCE</scope>
</reference>
<dbReference type="GO" id="GO:0005886">
    <property type="term" value="C:plasma membrane"/>
    <property type="evidence" value="ECO:0007669"/>
    <property type="project" value="UniProtKB-SubCell"/>
</dbReference>
<evidence type="ECO:0000256" key="8">
    <source>
        <dbReference type="SAM" id="Phobius"/>
    </source>
</evidence>
<evidence type="ECO:0000259" key="9">
    <source>
        <dbReference type="PROSITE" id="PS50109"/>
    </source>
</evidence>
<dbReference type="InterPro" id="IPR003661">
    <property type="entry name" value="HisK_dim/P_dom"/>
</dbReference>
<evidence type="ECO:0000313" key="10">
    <source>
        <dbReference type="EMBL" id="SUZ85713.1"/>
    </source>
</evidence>
<keyword evidence="8" id="KW-0812">Transmembrane</keyword>
<keyword evidence="8" id="KW-1133">Transmembrane helix</keyword>
<feature type="transmembrane region" description="Helical" evidence="8">
    <location>
        <begin position="12"/>
        <end position="33"/>
    </location>
</feature>
<evidence type="ECO:0000256" key="6">
    <source>
        <dbReference type="ARBA" id="ARBA00022777"/>
    </source>
</evidence>
<keyword evidence="5" id="KW-0547">Nucleotide-binding</keyword>
<dbReference type="GO" id="GO:0005524">
    <property type="term" value="F:ATP binding"/>
    <property type="evidence" value="ECO:0007669"/>
    <property type="project" value="UniProtKB-KW"/>
</dbReference>
<dbReference type="EC" id="2.7.13.3" evidence="2"/>
<dbReference type="GO" id="GO:0000155">
    <property type="term" value="F:phosphorelay sensor kinase activity"/>
    <property type="evidence" value="ECO:0007669"/>
    <property type="project" value="InterPro"/>
</dbReference>
<evidence type="ECO:0000256" key="5">
    <source>
        <dbReference type="ARBA" id="ARBA00022741"/>
    </source>
</evidence>
<accession>A0A381R853</accession>
<dbReference type="SUPFAM" id="SSF55874">
    <property type="entry name" value="ATPase domain of HSP90 chaperone/DNA topoisomerase II/histidine kinase"/>
    <property type="match status" value="1"/>
</dbReference>
<dbReference type="PRINTS" id="PR00344">
    <property type="entry name" value="BCTRLSENSOR"/>
</dbReference>
<organism evidence="10">
    <name type="scientific">marine metagenome</name>
    <dbReference type="NCBI Taxonomy" id="408172"/>
    <lineage>
        <taxon>unclassified sequences</taxon>
        <taxon>metagenomes</taxon>
        <taxon>ecological metagenomes</taxon>
    </lineage>
</organism>
<evidence type="ECO:0000256" key="2">
    <source>
        <dbReference type="ARBA" id="ARBA00012438"/>
    </source>
</evidence>
<dbReference type="InterPro" id="IPR036890">
    <property type="entry name" value="HATPase_C_sf"/>
</dbReference>
<evidence type="ECO:0000256" key="4">
    <source>
        <dbReference type="ARBA" id="ARBA00022679"/>
    </source>
</evidence>
<keyword evidence="6" id="KW-0418">Kinase</keyword>
<dbReference type="PROSITE" id="PS50109">
    <property type="entry name" value="HIS_KIN"/>
    <property type="match status" value="1"/>
</dbReference>
<dbReference type="Gene3D" id="3.30.565.10">
    <property type="entry name" value="Histidine kinase-like ATPase, C-terminal domain"/>
    <property type="match status" value="1"/>
</dbReference>
<dbReference type="EMBL" id="UINC01001648">
    <property type="protein sequence ID" value="SUZ85713.1"/>
    <property type="molecule type" value="Genomic_DNA"/>
</dbReference>
<dbReference type="InterPro" id="IPR005467">
    <property type="entry name" value="His_kinase_dom"/>
</dbReference>
<dbReference type="PANTHER" id="PTHR44936">
    <property type="entry name" value="SENSOR PROTEIN CREC"/>
    <property type="match status" value="1"/>
</dbReference>
<dbReference type="Pfam" id="PF02518">
    <property type="entry name" value="HATPase_c"/>
    <property type="match status" value="1"/>
</dbReference>
<keyword evidence="4" id="KW-0808">Transferase</keyword>